<feature type="coiled-coil region" evidence="1">
    <location>
        <begin position="1"/>
        <end position="28"/>
    </location>
</feature>
<feature type="region of interest" description="Disordered" evidence="2">
    <location>
        <begin position="188"/>
        <end position="249"/>
    </location>
</feature>
<dbReference type="PANTHER" id="PTHR47200:SF2">
    <property type="entry name" value="THYLAKOID LUMENAL 15 KDA PROTEIN 1, CHLOROPLASTIC"/>
    <property type="match status" value="1"/>
</dbReference>
<dbReference type="Proteomes" id="UP000789595">
    <property type="component" value="Unassembled WGS sequence"/>
</dbReference>
<dbReference type="PANTHER" id="PTHR47200">
    <property type="entry name" value="THYLAKOID LUMENAL 15 KDA PROTEIN 1, CHLOROPLASTIC"/>
    <property type="match status" value="1"/>
</dbReference>
<name>A0A8J2X0Z2_9STRA</name>
<dbReference type="OrthoDB" id="9989223at2759"/>
<dbReference type="InterPro" id="IPR001646">
    <property type="entry name" value="5peptide_repeat"/>
</dbReference>
<reference evidence="3" key="1">
    <citation type="submission" date="2021-11" db="EMBL/GenBank/DDBJ databases">
        <authorList>
            <consortium name="Genoscope - CEA"/>
            <person name="William W."/>
        </authorList>
    </citation>
    <scope>NUCLEOTIDE SEQUENCE</scope>
</reference>
<feature type="coiled-coil region" evidence="1">
    <location>
        <begin position="92"/>
        <end position="126"/>
    </location>
</feature>
<dbReference type="SUPFAM" id="SSF141571">
    <property type="entry name" value="Pentapeptide repeat-like"/>
    <property type="match status" value="1"/>
</dbReference>
<dbReference type="InterPro" id="IPR044213">
    <property type="entry name" value="At2g44920-like"/>
</dbReference>
<evidence type="ECO:0000313" key="4">
    <source>
        <dbReference type="Proteomes" id="UP000789595"/>
    </source>
</evidence>
<keyword evidence="1" id="KW-0175">Coiled coil</keyword>
<keyword evidence="4" id="KW-1185">Reference proteome</keyword>
<evidence type="ECO:0000256" key="1">
    <source>
        <dbReference type="SAM" id="Coils"/>
    </source>
</evidence>
<evidence type="ECO:0000313" key="3">
    <source>
        <dbReference type="EMBL" id="CAH0375639.1"/>
    </source>
</evidence>
<proteinExistence type="predicted"/>
<dbReference type="Pfam" id="PF00805">
    <property type="entry name" value="Pentapeptide"/>
    <property type="match status" value="2"/>
</dbReference>
<dbReference type="EMBL" id="CAKKNE010000005">
    <property type="protein sequence ID" value="CAH0375639.1"/>
    <property type="molecule type" value="Genomic_DNA"/>
</dbReference>
<dbReference type="AlphaFoldDB" id="A0A8J2X0Z2"/>
<feature type="compositionally biased region" description="Basic and acidic residues" evidence="2">
    <location>
        <begin position="230"/>
        <end position="245"/>
    </location>
</feature>
<organism evidence="3 4">
    <name type="scientific">Pelagomonas calceolata</name>
    <dbReference type="NCBI Taxonomy" id="35677"/>
    <lineage>
        <taxon>Eukaryota</taxon>
        <taxon>Sar</taxon>
        <taxon>Stramenopiles</taxon>
        <taxon>Ochrophyta</taxon>
        <taxon>Pelagophyceae</taxon>
        <taxon>Pelagomonadales</taxon>
        <taxon>Pelagomonadaceae</taxon>
        <taxon>Pelagomonas</taxon>
    </lineage>
</organism>
<dbReference type="Gene3D" id="2.160.20.80">
    <property type="entry name" value="E3 ubiquitin-protein ligase SopA"/>
    <property type="match status" value="1"/>
</dbReference>
<gene>
    <name evidence="3" type="ORF">PECAL_5P01730</name>
</gene>
<feature type="coiled-coil region" evidence="1">
    <location>
        <begin position="284"/>
        <end position="346"/>
    </location>
</feature>
<accession>A0A8J2X0Z2</accession>
<sequence length="528" mass="58186">MADASESLRTLRIAHAELQRRCRKQAKQLKDKDTASVGKNATLQAENLSLRQRTKHLSQKLKAVQEHAEKARLTYQRRATAEAAGSGAVRAAEEFCRRAEEAEERTREALQENAELQNHVKQLKSALTLQGKQITTSWAWRVLQYKPGRPIYMMTGTRYDEASKRLAEAERTASDQAVMIAGLQQQIARDAGRPPPSPLHFGRREPEPFDTFPPIEAASTRDDEPTDFASTRDEPDFETPAKRESLPPIDDAAAEVKAELRLIRESQEALVRSFRERPAEPGVVEKDSAALANARKRAQDAEETLAKVRDEARALRDDLDQRDKIVRELRNEIQARDGRVAELETKARRVVAACPKFTMRCLLGLLVASATALRPVARRAALKTLSTLVALPTAATAISGGGKDYAEATIKNQNFDGQKLDNKDFSGADAVDTSFKKASLRGARFFKSDCERADFTGADLTGASFESANLKDAVLAGAKAEGTAFSQTILDAKSFEGADFTEAVVQPYVQKELCKRVSGNTAESLFCP</sequence>
<protein>
    <recommendedName>
        <fullName evidence="5">Pentapeptide repeat-containing protein</fullName>
    </recommendedName>
</protein>
<evidence type="ECO:0000256" key="2">
    <source>
        <dbReference type="SAM" id="MobiDB-lite"/>
    </source>
</evidence>
<evidence type="ECO:0008006" key="5">
    <source>
        <dbReference type="Google" id="ProtNLM"/>
    </source>
</evidence>
<comment type="caution">
    <text evidence="3">The sequence shown here is derived from an EMBL/GenBank/DDBJ whole genome shotgun (WGS) entry which is preliminary data.</text>
</comment>